<evidence type="ECO:0008006" key="4">
    <source>
        <dbReference type="Google" id="ProtNLM"/>
    </source>
</evidence>
<keyword evidence="1" id="KW-0812">Transmembrane</keyword>
<evidence type="ECO:0000256" key="1">
    <source>
        <dbReference type="SAM" id="Phobius"/>
    </source>
</evidence>
<protein>
    <recommendedName>
        <fullName evidence="4">RING-type E3 ubiquitin transferase</fullName>
    </recommendedName>
</protein>
<dbReference type="EMBL" id="CT867994">
    <property type="protein sequence ID" value="CAK57788.1"/>
    <property type="molecule type" value="Genomic_DNA"/>
</dbReference>
<sequence>MSVQGLIKTGVVLANALLLTGGYVIYKRLYTNYLKFKKESKRLADGGKSDYQYLIDALNKEGKEGPLVQVNDISFIGTSEQLTPTSYVHSKVNKIQKFICVKGTLHEYNKDIIQTQWVKAFNLKDQNNHNVLIHVTNKDSFVASLFQKVLPPSENDSQIENVKEAFSVKVTEEGIAFGSSLYVFGNFIKNKLGQIQCAESNLICKAVDAKDQTQTYSYVYLFGAACVVTCCLLISGISLYLTFEQSEEKQNKVGSKRR</sequence>
<dbReference type="OMA" id="DIIQTQW"/>
<dbReference type="Proteomes" id="UP000000600">
    <property type="component" value="Unassembled WGS sequence"/>
</dbReference>
<evidence type="ECO:0000313" key="3">
    <source>
        <dbReference type="Proteomes" id="UP000000600"/>
    </source>
</evidence>
<dbReference type="OrthoDB" id="302472at2759"/>
<proteinExistence type="predicted"/>
<keyword evidence="1" id="KW-1133">Transmembrane helix</keyword>
<dbReference type="HOGENOM" id="CLU_1079486_0_0_1"/>
<reference evidence="2 3" key="1">
    <citation type="journal article" date="2006" name="Nature">
        <title>Global trends of whole-genome duplications revealed by the ciliate Paramecium tetraurelia.</title>
        <authorList>
            <consortium name="Genoscope"/>
            <person name="Aury J.-M."/>
            <person name="Jaillon O."/>
            <person name="Duret L."/>
            <person name="Noel B."/>
            <person name="Jubin C."/>
            <person name="Porcel B.M."/>
            <person name="Segurens B."/>
            <person name="Daubin V."/>
            <person name="Anthouard V."/>
            <person name="Aiach N."/>
            <person name="Arnaiz O."/>
            <person name="Billaut A."/>
            <person name="Beisson J."/>
            <person name="Blanc I."/>
            <person name="Bouhouche K."/>
            <person name="Camara F."/>
            <person name="Duharcourt S."/>
            <person name="Guigo R."/>
            <person name="Gogendeau D."/>
            <person name="Katinka M."/>
            <person name="Keller A.-M."/>
            <person name="Kissmehl R."/>
            <person name="Klotz C."/>
            <person name="Koll F."/>
            <person name="Le Moue A."/>
            <person name="Lepere C."/>
            <person name="Malinsky S."/>
            <person name="Nowacki M."/>
            <person name="Nowak J.K."/>
            <person name="Plattner H."/>
            <person name="Poulain J."/>
            <person name="Ruiz F."/>
            <person name="Serrano V."/>
            <person name="Zagulski M."/>
            <person name="Dessen P."/>
            <person name="Betermier M."/>
            <person name="Weissenbach J."/>
            <person name="Scarpelli C."/>
            <person name="Schachter V."/>
            <person name="Sperling L."/>
            <person name="Meyer E."/>
            <person name="Cohen J."/>
            <person name="Wincker P."/>
        </authorList>
    </citation>
    <scope>NUCLEOTIDE SEQUENCE [LARGE SCALE GENOMIC DNA]</scope>
    <source>
        <strain evidence="2 3">Stock d4-2</strain>
    </source>
</reference>
<accession>A0BGX1</accession>
<keyword evidence="3" id="KW-1185">Reference proteome</keyword>
<feature type="transmembrane region" description="Helical" evidence="1">
    <location>
        <begin position="6"/>
        <end position="26"/>
    </location>
</feature>
<evidence type="ECO:0000313" key="2">
    <source>
        <dbReference type="EMBL" id="CAK57788.1"/>
    </source>
</evidence>
<dbReference type="InParanoid" id="A0BGX1"/>
<dbReference type="RefSeq" id="XP_001425186.1">
    <property type="nucleotide sequence ID" value="XM_001425149.1"/>
</dbReference>
<gene>
    <name evidence="2" type="ORF">GSPATT00028823001</name>
</gene>
<dbReference type="GeneID" id="5010970"/>
<dbReference type="KEGG" id="ptm:GSPATT00028823001"/>
<feature type="transmembrane region" description="Helical" evidence="1">
    <location>
        <begin position="218"/>
        <end position="243"/>
    </location>
</feature>
<dbReference type="AlphaFoldDB" id="A0BGX1"/>
<organism evidence="2 3">
    <name type="scientific">Paramecium tetraurelia</name>
    <dbReference type="NCBI Taxonomy" id="5888"/>
    <lineage>
        <taxon>Eukaryota</taxon>
        <taxon>Sar</taxon>
        <taxon>Alveolata</taxon>
        <taxon>Ciliophora</taxon>
        <taxon>Intramacronucleata</taxon>
        <taxon>Oligohymenophorea</taxon>
        <taxon>Peniculida</taxon>
        <taxon>Parameciidae</taxon>
        <taxon>Paramecium</taxon>
    </lineage>
</organism>
<name>A0BGX1_PARTE</name>
<keyword evidence="1" id="KW-0472">Membrane</keyword>